<evidence type="ECO:0000256" key="7">
    <source>
        <dbReference type="ARBA" id="ARBA00022679"/>
    </source>
</evidence>
<name>A0A3B1AVG2_9ZZZZ</name>
<dbReference type="CDD" id="cd02855">
    <property type="entry name" value="E_set_GBE_prok_N"/>
    <property type="match status" value="1"/>
</dbReference>
<keyword evidence="8" id="KW-0320">Glycogen biosynthesis</keyword>
<dbReference type="Pfam" id="PF22019">
    <property type="entry name" value="GlgB_N"/>
    <property type="match status" value="1"/>
</dbReference>
<evidence type="ECO:0000256" key="8">
    <source>
        <dbReference type="ARBA" id="ARBA00023056"/>
    </source>
</evidence>
<dbReference type="GO" id="GO:0004553">
    <property type="term" value="F:hydrolase activity, hydrolyzing O-glycosyl compounds"/>
    <property type="evidence" value="ECO:0007669"/>
    <property type="project" value="InterPro"/>
</dbReference>
<dbReference type="SUPFAM" id="SSF51445">
    <property type="entry name" value="(Trans)glycosidases"/>
    <property type="match status" value="1"/>
</dbReference>
<feature type="domain" description="Glycosyl hydrolase family 13 catalytic" evidence="10">
    <location>
        <begin position="261"/>
        <end position="607"/>
    </location>
</feature>
<evidence type="ECO:0000256" key="2">
    <source>
        <dbReference type="ARBA" id="ARBA00004964"/>
    </source>
</evidence>
<evidence type="ECO:0000256" key="1">
    <source>
        <dbReference type="ARBA" id="ARBA00000826"/>
    </source>
</evidence>
<dbReference type="AlphaFoldDB" id="A0A3B1AVG2"/>
<dbReference type="SUPFAM" id="SSF81296">
    <property type="entry name" value="E set domains"/>
    <property type="match status" value="2"/>
</dbReference>
<dbReference type="GO" id="GO:0005829">
    <property type="term" value="C:cytosol"/>
    <property type="evidence" value="ECO:0007669"/>
    <property type="project" value="TreeGrafter"/>
</dbReference>
<protein>
    <recommendedName>
        <fullName evidence="4">1,4-alpha-glucan branching enzyme</fullName>
        <ecNumber evidence="4">2.4.1.18</ecNumber>
    </recommendedName>
</protein>
<dbReference type="GO" id="GO:0005978">
    <property type="term" value="P:glycogen biosynthetic process"/>
    <property type="evidence" value="ECO:0007669"/>
    <property type="project" value="UniProtKB-UniPathway"/>
</dbReference>
<dbReference type="Pfam" id="PF02922">
    <property type="entry name" value="CBM_48"/>
    <property type="match status" value="1"/>
</dbReference>
<dbReference type="InterPro" id="IPR006407">
    <property type="entry name" value="GlgB"/>
</dbReference>
<evidence type="ECO:0000256" key="9">
    <source>
        <dbReference type="ARBA" id="ARBA00023277"/>
    </source>
</evidence>
<dbReference type="GO" id="GO:0043169">
    <property type="term" value="F:cation binding"/>
    <property type="evidence" value="ECO:0007669"/>
    <property type="project" value="InterPro"/>
</dbReference>
<dbReference type="CDD" id="cd11322">
    <property type="entry name" value="AmyAc_Glg_BE"/>
    <property type="match status" value="1"/>
</dbReference>
<dbReference type="Pfam" id="PF00128">
    <property type="entry name" value="Alpha-amylase"/>
    <property type="match status" value="2"/>
</dbReference>
<keyword evidence="5" id="KW-0321">Glycogen metabolism</keyword>
<dbReference type="NCBIfam" id="TIGR01515">
    <property type="entry name" value="branching_enzym"/>
    <property type="match status" value="1"/>
</dbReference>
<dbReference type="InterPro" id="IPR044143">
    <property type="entry name" value="GlgB_N_E_set_prok"/>
</dbReference>
<evidence type="ECO:0000256" key="3">
    <source>
        <dbReference type="ARBA" id="ARBA00009000"/>
    </source>
</evidence>
<dbReference type="NCBIfam" id="NF008967">
    <property type="entry name" value="PRK12313.1"/>
    <property type="match status" value="1"/>
</dbReference>
<dbReference type="InterPro" id="IPR054169">
    <property type="entry name" value="GlgB_N"/>
</dbReference>
<dbReference type="InterPro" id="IPR004193">
    <property type="entry name" value="Glyco_hydro_13_N"/>
</dbReference>
<evidence type="ECO:0000313" key="11">
    <source>
        <dbReference type="EMBL" id="VAX10029.1"/>
    </source>
</evidence>
<dbReference type="UniPathway" id="UPA00164"/>
<dbReference type="FunFam" id="3.20.20.80:FF:000003">
    <property type="entry name" value="1,4-alpha-glucan branching enzyme GlgB"/>
    <property type="match status" value="1"/>
</dbReference>
<dbReference type="Gene3D" id="2.60.40.10">
    <property type="entry name" value="Immunoglobulins"/>
    <property type="match status" value="1"/>
</dbReference>
<dbReference type="Gene3D" id="3.20.20.80">
    <property type="entry name" value="Glycosidases"/>
    <property type="match status" value="1"/>
</dbReference>
<evidence type="ECO:0000256" key="4">
    <source>
        <dbReference type="ARBA" id="ARBA00012541"/>
    </source>
</evidence>
<dbReference type="PANTHER" id="PTHR43651">
    <property type="entry name" value="1,4-ALPHA-GLUCAN-BRANCHING ENZYME"/>
    <property type="match status" value="1"/>
</dbReference>
<dbReference type="FunFam" id="2.60.40.1180:FF:000002">
    <property type="entry name" value="1,4-alpha-glucan branching enzyme GlgB"/>
    <property type="match status" value="1"/>
</dbReference>
<dbReference type="SUPFAM" id="SSF51011">
    <property type="entry name" value="Glycosyl hydrolase domain"/>
    <property type="match status" value="1"/>
</dbReference>
<proteinExistence type="inferred from homology"/>
<evidence type="ECO:0000256" key="5">
    <source>
        <dbReference type="ARBA" id="ARBA00022600"/>
    </source>
</evidence>
<keyword evidence="6 11" id="KW-0328">Glycosyltransferase</keyword>
<gene>
    <name evidence="11" type="ORF">MNBD_GAMMA25-240</name>
</gene>
<evidence type="ECO:0000259" key="10">
    <source>
        <dbReference type="SMART" id="SM00642"/>
    </source>
</evidence>
<dbReference type="PANTHER" id="PTHR43651:SF3">
    <property type="entry name" value="1,4-ALPHA-GLUCAN-BRANCHING ENZYME"/>
    <property type="match status" value="1"/>
</dbReference>
<keyword evidence="7 11" id="KW-0808">Transferase</keyword>
<dbReference type="InterPro" id="IPR014756">
    <property type="entry name" value="Ig_E-set"/>
</dbReference>
<dbReference type="Pfam" id="PF02806">
    <property type="entry name" value="Alpha-amylase_C"/>
    <property type="match status" value="1"/>
</dbReference>
<keyword evidence="9" id="KW-0119">Carbohydrate metabolism</keyword>
<comment type="catalytic activity">
    <reaction evidence="1">
        <text>Transfers a segment of a (1-&gt;4)-alpha-D-glucan chain to a primary hydroxy group in a similar glucan chain.</text>
        <dbReference type="EC" id="2.4.1.18"/>
    </reaction>
</comment>
<dbReference type="Gene3D" id="2.60.40.1180">
    <property type="entry name" value="Golgi alpha-mannosidase II"/>
    <property type="match status" value="1"/>
</dbReference>
<evidence type="ECO:0000256" key="6">
    <source>
        <dbReference type="ARBA" id="ARBA00022676"/>
    </source>
</evidence>
<sequence length="736" mass="85485">MLNLSDNNLSKKKSALPSALQTQLQRIMDARHHNPFSVLGRHVKADKVSVYVFKPHVEQLTISDQRLPMQRLENSDIFIWQGKTSEIPEHYQLHWNSEGQEFSEYDPYCFTPQLPDFDIHLFSEGKHWHIQQFLGAHLHQIGDIKGVLFSTWAPNAERVSVTGEFNHWDGRVHPMRIRGGSGIWELFIPGINAETLYKFEIRNRDSGEILSKTDPYARQFELRPNTASIVTAESKHNWQDTDWMQQRQQHDWLQSPTSIYEVHLGSWQKATDGTFLNYRELAHRLVAYVLELGFTHIELMPITEHPLDASWGYQTTGYFAPTARFGSADDFRYFIDHCHQHNIGVLLDWVPAHFPKDAHGLARFDGSPLYEHEDPRRGEHRDWGTLIYNFGRNEVKNFLLASALFWLEEFHLDGLRVDAVASMLYLDYSREEHDWVPNIHGGNENLEAIDFLRELNALTHAQQPGTVIIAEESTAWPQVTRPTDMGGLGFSMKWNMGWMHDTLQYMAEDPVHRQHYHNQLTFGLLYAFTENFVLPFSHDEVVHGKSSMLYKMPGDEWQRFANLRLLYVYMFTYPGKKLLFMGSEFGQGDEWNHETQLDWYVLDFPLHQGVKHLLADVNTLYKNEPALYRLDFEHQGFEWLDCEDRQHSILAYIRKDEHQQVLIILNFTPVPRTDYRIGVPLPGAYREILNSDSEHYAGSNIGNAGLVQTEVIPCMGRNHSLMLNLPPLAALVLKLD</sequence>
<accession>A0A3B1AVG2</accession>
<reference evidence="11" key="1">
    <citation type="submission" date="2018-06" db="EMBL/GenBank/DDBJ databases">
        <authorList>
            <person name="Zhirakovskaya E."/>
        </authorList>
    </citation>
    <scope>NUCLEOTIDE SEQUENCE</scope>
</reference>
<dbReference type="EC" id="2.4.1.18" evidence="4"/>
<dbReference type="InterPro" id="IPR037439">
    <property type="entry name" value="Branching_enzy"/>
</dbReference>
<dbReference type="PIRSF" id="PIRSF000463">
    <property type="entry name" value="GlgB"/>
    <property type="match status" value="1"/>
</dbReference>
<dbReference type="NCBIfam" id="NF003811">
    <property type="entry name" value="PRK05402.1"/>
    <property type="match status" value="1"/>
</dbReference>
<dbReference type="FunFam" id="2.60.40.10:FF:000169">
    <property type="entry name" value="1,4-alpha-glucan branching enzyme GlgB"/>
    <property type="match status" value="1"/>
</dbReference>
<comment type="similarity">
    <text evidence="3">Belongs to the glycosyl hydrolase 13 family. GlgB subfamily.</text>
</comment>
<organism evidence="11">
    <name type="scientific">hydrothermal vent metagenome</name>
    <dbReference type="NCBI Taxonomy" id="652676"/>
    <lineage>
        <taxon>unclassified sequences</taxon>
        <taxon>metagenomes</taxon>
        <taxon>ecological metagenomes</taxon>
    </lineage>
</organism>
<dbReference type="InterPro" id="IPR013780">
    <property type="entry name" value="Glyco_hydro_b"/>
</dbReference>
<comment type="pathway">
    <text evidence="2">Glycan biosynthesis; glycogen biosynthesis.</text>
</comment>
<dbReference type="EMBL" id="UOFY01000043">
    <property type="protein sequence ID" value="VAX10029.1"/>
    <property type="molecule type" value="Genomic_DNA"/>
</dbReference>
<dbReference type="HAMAP" id="MF_00685">
    <property type="entry name" value="GlgB"/>
    <property type="match status" value="1"/>
</dbReference>
<dbReference type="InterPro" id="IPR006048">
    <property type="entry name" value="A-amylase/branching_C"/>
</dbReference>
<dbReference type="InterPro" id="IPR013783">
    <property type="entry name" value="Ig-like_fold"/>
</dbReference>
<dbReference type="InterPro" id="IPR017853">
    <property type="entry name" value="GH"/>
</dbReference>
<dbReference type="SMART" id="SM00642">
    <property type="entry name" value="Aamy"/>
    <property type="match status" value="1"/>
</dbReference>
<dbReference type="GO" id="GO:0003844">
    <property type="term" value="F:1,4-alpha-glucan branching enzyme activity"/>
    <property type="evidence" value="ECO:0007669"/>
    <property type="project" value="UniProtKB-EC"/>
</dbReference>
<dbReference type="InterPro" id="IPR006047">
    <property type="entry name" value="GH13_cat_dom"/>
</dbReference>